<sequence>MSSFEFTRLINFKYRFPCWFFLCSLLWFTPSFSLFRFVINIIIFVFFIFFIFIFTIFFKVIIIKIHAKNILSLL</sequence>
<reference evidence="2" key="1">
    <citation type="journal article" date="2018" name="PLoS Negl. Trop. Dis.">
        <title>An insight into the salivary gland and fat body transcriptome of Panstrongylus lignarius (Hemiptera: Heteroptera), the main vector of Chagas disease in Peru.</title>
        <authorList>
            <person name="Nevoa J.C."/>
            <person name="Mendes M.T."/>
            <person name="da Silva M.V."/>
            <person name="Soares S.C."/>
            <person name="Oliveira C.J.F."/>
            <person name="Ribeiro J.M.C."/>
        </authorList>
    </citation>
    <scope>NUCLEOTIDE SEQUENCE</scope>
</reference>
<accession>A0A224Y0C9</accession>
<evidence type="ECO:0000256" key="1">
    <source>
        <dbReference type="SAM" id="Phobius"/>
    </source>
</evidence>
<evidence type="ECO:0000313" key="2">
    <source>
        <dbReference type="EMBL" id="JAW15858.1"/>
    </source>
</evidence>
<organism evidence="2">
    <name type="scientific">Panstrongylus lignarius</name>
    <dbReference type="NCBI Taxonomy" id="156445"/>
    <lineage>
        <taxon>Eukaryota</taxon>
        <taxon>Metazoa</taxon>
        <taxon>Ecdysozoa</taxon>
        <taxon>Arthropoda</taxon>
        <taxon>Hexapoda</taxon>
        <taxon>Insecta</taxon>
        <taxon>Pterygota</taxon>
        <taxon>Neoptera</taxon>
        <taxon>Paraneoptera</taxon>
        <taxon>Hemiptera</taxon>
        <taxon>Heteroptera</taxon>
        <taxon>Panheteroptera</taxon>
        <taxon>Cimicomorpha</taxon>
        <taxon>Reduviidae</taxon>
        <taxon>Triatominae</taxon>
        <taxon>Panstrongylus</taxon>
    </lineage>
</organism>
<protein>
    <submittedName>
        <fullName evidence="2">Uncharacterized protein</fullName>
    </submittedName>
</protein>
<feature type="transmembrane region" description="Helical" evidence="1">
    <location>
        <begin position="34"/>
        <end position="58"/>
    </location>
</feature>
<keyword evidence="1" id="KW-0812">Transmembrane</keyword>
<keyword evidence="1" id="KW-1133">Transmembrane helix</keyword>
<keyword evidence="1" id="KW-0472">Membrane</keyword>
<dbReference type="AlphaFoldDB" id="A0A224Y0C9"/>
<proteinExistence type="predicted"/>
<feature type="transmembrane region" description="Helical" evidence="1">
    <location>
        <begin position="12"/>
        <end position="28"/>
    </location>
</feature>
<dbReference type="EMBL" id="GFTR01000568">
    <property type="protein sequence ID" value="JAW15858.1"/>
    <property type="molecule type" value="Transcribed_RNA"/>
</dbReference>
<name>A0A224Y0C9_9HEMI</name>